<dbReference type="VEuPathDB" id="FungiDB:TSTA_066450"/>
<feature type="signal peptide" evidence="1">
    <location>
        <begin position="1"/>
        <end position="18"/>
    </location>
</feature>
<dbReference type="InParanoid" id="B8LXB7"/>
<gene>
    <name evidence="2" type="ORF">TSTA_066450</name>
</gene>
<sequence>MFCLPPLSIFSFWSRWLAFMNDKPSLEDDLVSVPDPMDWLKHLSDCVQEEGIAEIGVLEKVEIETLPAKYEGDHTASFWLHPRRLQDVPRIDGFYKATVRYDSKEYKVERYGQIPWSAKGSLPVSIPYAEAKTLIPDLPELPPNIFAAIFNSLIRR</sequence>
<evidence type="ECO:0000256" key="1">
    <source>
        <dbReference type="SAM" id="SignalP"/>
    </source>
</evidence>
<name>B8LXB7_TALSN</name>
<organism evidence="2 3">
    <name type="scientific">Talaromyces stipitatus (strain ATCC 10500 / CBS 375.48 / QM 6759 / NRRL 1006)</name>
    <name type="common">Penicillium stipitatum</name>
    <dbReference type="NCBI Taxonomy" id="441959"/>
    <lineage>
        <taxon>Eukaryota</taxon>
        <taxon>Fungi</taxon>
        <taxon>Dikarya</taxon>
        <taxon>Ascomycota</taxon>
        <taxon>Pezizomycotina</taxon>
        <taxon>Eurotiomycetes</taxon>
        <taxon>Eurotiomycetidae</taxon>
        <taxon>Eurotiales</taxon>
        <taxon>Trichocomaceae</taxon>
        <taxon>Talaromyces</taxon>
        <taxon>Talaromyces sect. Talaromyces</taxon>
    </lineage>
</organism>
<dbReference type="Proteomes" id="UP000001745">
    <property type="component" value="Unassembled WGS sequence"/>
</dbReference>
<evidence type="ECO:0000313" key="3">
    <source>
        <dbReference type="Proteomes" id="UP000001745"/>
    </source>
</evidence>
<dbReference type="EMBL" id="EQ962652">
    <property type="protein sequence ID" value="EED23198.1"/>
    <property type="molecule type" value="Genomic_DNA"/>
</dbReference>
<dbReference type="HOGENOM" id="CLU_1687895_0_0_1"/>
<dbReference type="GeneID" id="8099963"/>
<dbReference type="RefSeq" id="XP_002340585.1">
    <property type="nucleotide sequence ID" value="XM_002340544.1"/>
</dbReference>
<feature type="chain" id="PRO_5002877276" evidence="1">
    <location>
        <begin position="19"/>
        <end position="156"/>
    </location>
</feature>
<keyword evidence="3" id="KW-1185">Reference proteome</keyword>
<evidence type="ECO:0000313" key="2">
    <source>
        <dbReference type="EMBL" id="EED23198.1"/>
    </source>
</evidence>
<dbReference type="AlphaFoldDB" id="B8LXB7"/>
<proteinExistence type="predicted"/>
<protein>
    <submittedName>
        <fullName evidence="2">Uncharacterized protein</fullName>
    </submittedName>
</protein>
<accession>B8LXB7</accession>
<reference evidence="3" key="1">
    <citation type="journal article" date="2015" name="Genome Announc.">
        <title>Genome sequence of the AIDS-associated pathogen Penicillium marneffei (ATCC18224) and its near taxonomic relative Talaromyces stipitatus (ATCC10500).</title>
        <authorList>
            <person name="Nierman W.C."/>
            <person name="Fedorova-Abrams N.D."/>
            <person name="Andrianopoulos A."/>
        </authorList>
    </citation>
    <scope>NUCLEOTIDE SEQUENCE [LARGE SCALE GENOMIC DNA]</scope>
    <source>
        <strain evidence="3">ATCC 10500 / CBS 375.48 / QM 6759 / NRRL 1006</strain>
    </source>
</reference>
<keyword evidence="1" id="KW-0732">Signal</keyword>